<reference evidence="4 5" key="1">
    <citation type="submission" date="2019-02" db="EMBL/GenBank/DDBJ databases">
        <title>Peptostreptococcaceae bacterium ZHW00191 nov., a new bacterium isolated from the human gut.</title>
        <authorList>
            <person name="Zhou H.-W."/>
            <person name="Chen X.-J."/>
        </authorList>
    </citation>
    <scope>NUCLEOTIDE SEQUENCE [LARGE SCALE GENOMIC DNA]</scope>
    <source>
        <strain evidence="4 5">ZHW00191</strain>
    </source>
</reference>
<feature type="transmembrane region" description="Helical" evidence="2">
    <location>
        <begin position="117"/>
        <end position="138"/>
    </location>
</feature>
<dbReference type="PANTHER" id="PTHR46558">
    <property type="entry name" value="TRACRIPTIONAL REGULATORY PROTEIN-RELATED-RELATED"/>
    <property type="match status" value="1"/>
</dbReference>
<feature type="domain" description="HTH cro/C1-type" evidence="3">
    <location>
        <begin position="7"/>
        <end position="61"/>
    </location>
</feature>
<keyword evidence="2" id="KW-0812">Transmembrane</keyword>
<feature type="transmembrane region" description="Helical" evidence="2">
    <location>
        <begin position="301"/>
        <end position="320"/>
    </location>
</feature>
<dbReference type="SUPFAM" id="SSF47413">
    <property type="entry name" value="lambda repressor-like DNA-binding domains"/>
    <property type="match status" value="1"/>
</dbReference>
<evidence type="ECO:0000259" key="3">
    <source>
        <dbReference type="PROSITE" id="PS50943"/>
    </source>
</evidence>
<keyword evidence="1" id="KW-0238">DNA-binding</keyword>
<dbReference type="InterPro" id="IPR010982">
    <property type="entry name" value="Lambda_DNA-bd_dom_sf"/>
</dbReference>
<dbReference type="Gene3D" id="1.10.260.40">
    <property type="entry name" value="lambda repressor-like DNA-binding domains"/>
    <property type="match status" value="1"/>
</dbReference>
<feature type="transmembrane region" description="Helical" evidence="2">
    <location>
        <begin position="150"/>
        <end position="172"/>
    </location>
</feature>
<dbReference type="PANTHER" id="PTHR46558:SF11">
    <property type="entry name" value="HTH-TYPE TRANSCRIPTIONAL REGULATOR XRE"/>
    <property type="match status" value="1"/>
</dbReference>
<dbReference type="OrthoDB" id="9801008at2"/>
<feature type="transmembrane region" description="Helical" evidence="2">
    <location>
        <begin position="239"/>
        <end position="259"/>
    </location>
</feature>
<evidence type="ECO:0000313" key="4">
    <source>
        <dbReference type="EMBL" id="TQQ84880.1"/>
    </source>
</evidence>
<feature type="transmembrane region" description="Helical" evidence="2">
    <location>
        <begin position="211"/>
        <end position="233"/>
    </location>
</feature>
<keyword evidence="2" id="KW-1133">Transmembrane helix</keyword>
<gene>
    <name evidence="4" type="ORF">EXD82_04455</name>
</gene>
<dbReference type="Pfam" id="PF01381">
    <property type="entry name" value="HTH_3"/>
    <property type="match status" value="1"/>
</dbReference>
<name>A0A544QW11_9FIRM</name>
<dbReference type="AlphaFoldDB" id="A0A544QW11"/>
<dbReference type="RefSeq" id="WP_142535710.1">
    <property type="nucleotide sequence ID" value="NZ_SGJB01000006.1"/>
</dbReference>
<proteinExistence type="predicted"/>
<protein>
    <submittedName>
        <fullName evidence="4">XRE family transcriptional regulator</fullName>
    </submittedName>
</protein>
<dbReference type="CDD" id="cd00093">
    <property type="entry name" value="HTH_XRE"/>
    <property type="match status" value="1"/>
</dbReference>
<dbReference type="SMART" id="SM00530">
    <property type="entry name" value="HTH_XRE"/>
    <property type="match status" value="1"/>
</dbReference>
<evidence type="ECO:0000256" key="1">
    <source>
        <dbReference type="ARBA" id="ARBA00023125"/>
    </source>
</evidence>
<organism evidence="4 5">
    <name type="scientific">Peptacetobacter hominis</name>
    <dbReference type="NCBI Taxonomy" id="2743610"/>
    <lineage>
        <taxon>Bacteria</taxon>
        <taxon>Bacillati</taxon>
        <taxon>Bacillota</taxon>
        <taxon>Clostridia</taxon>
        <taxon>Peptostreptococcales</taxon>
        <taxon>Peptostreptococcaceae</taxon>
        <taxon>Peptacetobacter</taxon>
    </lineage>
</organism>
<keyword evidence="5" id="KW-1185">Reference proteome</keyword>
<accession>A0A544QW11</accession>
<dbReference type="Proteomes" id="UP000317863">
    <property type="component" value="Unassembled WGS sequence"/>
</dbReference>
<evidence type="ECO:0000256" key="2">
    <source>
        <dbReference type="SAM" id="Phobius"/>
    </source>
</evidence>
<dbReference type="EMBL" id="SGJB01000006">
    <property type="protein sequence ID" value="TQQ84880.1"/>
    <property type="molecule type" value="Genomic_DNA"/>
</dbReference>
<dbReference type="GO" id="GO:0003677">
    <property type="term" value="F:DNA binding"/>
    <property type="evidence" value="ECO:0007669"/>
    <property type="project" value="UniProtKB-KW"/>
</dbReference>
<keyword evidence="2" id="KW-0472">Membrane</keyword>
<evidence type="ECO:0000313" key="5">
    <source>
        <dbReference type="Proteomes" id="UP000317863"/>
    </source>
</evidence>
<dbReference type="InterPro" id="IPR001387">
    <property type="entry name" value="Cro/C1-type_HTH"/>
</dbReference>
<comment type="caution">
    <text evidence="4">The sequence shown here is derived from an EMBL/GenBank/DDBJ whole genome shotgun (WGS) entry which is preliminary data.</text>
</comment>
<dbReference type="PROSITE" id="PS50943">
    <property type="entry name" value="HTH_CROC1"/>
    <property type="match status" value="1"/>
</dbReference>
<sequence>MKISDKIIELRKSRGWSQENLAEYMDVSRQSVSKWESGQSIPDIEKIIKLSELFGVTTDYLLKDNIESKSKDNELENREYYPEVEKINEIQSHNEPRKVSDDEVYKFINQKLRIEKLIPTGVFLCIISPIVLIFLSGACEAGAMNISEGIASGVGVLILLLMVSIAVSMFIMSGHISSEFEYMDYEEISVSRSIENEIKERKENYKMRRTLNNIIGVVICIFSISPILIAGVLNKDDYFSIKMVCVMIFVVACAVFIFVKTAIRWGTYQRILQEEEFSPKKKIENLNEYNSYNSKMTFSKLINSIYWMGFVAFYVIYSMTTDSWDKSWIIFVVAGVLYPILNIILKYIESKEENK</sequence>
<feature type="transmembrane region" description="Helical" evidence="2">
    <location>
        <begin position="326"/>
        <end position="345"/>
    </location>
</feature>